<keyword evidence="3" id="KW-1185">Reference proteome</keyword>
<dbReference type="EMBL" id="CP011071">
    <property type="protein sequence ID" value="AKA34357.1"/>
    <property type="molecule type" value="Genomic_DNA"/>
</dbReference>
<dbReference type="KEGG" id="mlt:VC82_691"/>
<feature type="transmembrane region" description="Helical" evidence="1">
    <location>
        <begin position="139"/>
        <end position="157"/>
    </location>
</feature>
<dbReference type="Proteomes" id="UP000032726">
    <property type="component" value="Chromosome"/>
</dbReference>
<gene>
    <name evidence="2" type="ORF">VC82_691</name>
</gene>
<evidence type="ECO:0000313" key="3">
    <source>
        <dbReference type="Proteomes" id="UP000032726"/>
    </source>
</evidence>
<feature type="transmembrane region" description="Helical" evidence="1">
    <location>
        <begin position="114"/>
        <end position="133"/>
    </location>
</feature>
<dbReference type="OrthoDB" id="1120881at2"/>
<reference evidence="2 3" key="1">
    <citation type="submission" date="2015-03" db="EMBL/GenBank/DDBJ databases">
        <title>Complete genome sequence of Muricauda lutaonensis CC-HSB-11T, isolated from a coastal hot spring.</title>
        <authorList>
            <person name="Kim K.M."/>
        </authorList>
    </citation>
    <scope>NUCLEOTIDE SEQUENCE [LARGE SCALE GENOMIC DNA]</scope>
    <source>
        <strain evidence="2 3">CC-HSB-11</strain>
    </source>
</reference>
<feature type="transmembrane region" description="Helical" evidence="1">
    <location>
        <begin position="164"/>
        <end position="182"/>
    </location>
</feature>
<feature type="transmembrane region" description="Helical" evidence="1">
    <location>
        <begin position="21"/>
        <end position="45"/>
    </location>
</feature>
<dbReference type="HOGENOM" id="CLU_091995_0_0_10"/>
<keyword evidence="1" id="KW-0812">Transmembrane</keyword>
<dbReference type="PATRIC" id="fig|516051.4.peg.721"/>
<keyword evidence="1" id="KW-0472">Membrane</keyword>
<protein>
    <submittedName>
        <fullName evidence="2">Membrane protein</fullName>
    </submittedName>
</protein>
<proteinExistence type="predicted"/>
<feature type="transmembrane region" description="Helical" evidence="1">
    <location>
        <begin position="188"/>
        <end position="206"/>
    </location>
</feature>
<evidence type="ECO:0000313" key="2">
    <source>
        <dbReference type="EMBL" id="AKA34357.1"/>
    </source>
</evidence>
<organism evidence="2 3">
    <name type="scientific">Flagellimonas lutaonensis</name>
    <dbReference type="NCBI Taxonomy" id="516051"/>
    <lineage>
        <taxon>Bacteria</taxon>
        <taxon>Pseudomonadati</taxon>
        <taxon>Bacteroidota</taxon>
        <taxon>Flavobacteriia</taxon>
        <taxon>Flavobacteriales</taxon>
        <taxon>Flavobacteriaceae</taxon>
        <taxon>Flagellimonas</taxon>
    </lineage>
</organism>
<sequence>MDSKKYLKDISEIKDMMKRSSRFISLSGLSGILAGTYALIGAFLAHNRLAEFKSMNVGEYAARNAAVPELSLTIDLALIASLVALAAILTSIAMSYRKAKKSGEDIWNIASRRLVLNFLIPLISGGVFCLVLIQYGFTGLVAPAMLLFYGLACINASKYTFPDLRYLGMAFVLTGLISTQFIGYGLYFWALGFGIYHIIYGSLIYFKEEKA</sequence>
<accession>A0A0D5YQ26</accession>
<keyword evidence="1" id="KW-1133">Transmembrane helix</keyword>
<evidence type="ECO:0000256" key="1">
    <source>
        <dbReference type="SAM" id="Phobius"/>
    </source>
</evidence>
<dbReference type="AlphaFoldDB" id="A0A0D5YQ26"/>
<name>A0A0D5YQ26_9FLAO</name>
<dbReference type="RefSeq" id="WP_045801126.1">
    <property type="nucleotide sequence ID" value="NZ_CP011071.1"/>
</dbReference>
<dbReference type="STRING" id="516051.VC82_691"/>
<feature type="transmembrane region" description="Helical" evidence="1">
    <location>
        <begin position="76"/>
        <end position="94"/>
    </location>
</feature>